<dbReference type="EMBL" id="NULI01000024">
    <property type="protein sequence ID" value="PGS82586.1"/>
    <property type="molecule type" value="Genomic_DNA"/>
</dbReference>
<keyword evidence="1 3" id="KW-0436">Ligase</keyword>
<dbReference type="Proteomes" id="UP001197806">
    <property type="component" value="Unassembled WGS sequence"/>
</dbReference>
<keyword evidence="3" id="KW-0820">tRNA-binding</keyword>
<dbReference type="Proteomes" id="UP000224203">
    <property type="component" value="Unassembled WGS sequence"/>
</dbReference>
<evidence type="ECO:0000313" key="4">
    <source>
        <dbReference type="EMBL" id="MBY0036068.1"/>
    </source>
</evidence>
<reference evidence="7 8" key="1">
    <citation type="submission" date="2017-09" db="EMBL/GenBank/DDBJ databases">
        <title>Large-scale bioinformatics analysis of Bacillus genomes uncovers conserved roles of natural products in bacterial physiology.</title>
        <authorList>
            <consortium name="Agbiome Team Llc"/>
            <person name="Bleich R.M."/>
            <person name="Grubbs K.J."/>
            <person name="Santa Maria K.C."/>
            <person name="Allen S.E."/>
            <person name="Farag S."/>
            <person name="Shank E.A."/>
            <person name="Bowers A."/>
        </authorList>
    </citation>
    <scope>NUCLEOTIDE SEQUENCE [LARGE SCALE GENOMIC DNA]</scope>
    <source>
        <strain evidence="6 7">AFS041711</strain>
        <strain evidence="5 8">AFS060282</strain>
    </source>
</reference>
<dbReference type="PANTHER" id="PTHR37825">
    <property type="entry name" value="TRNA(MET) CYTIDINE ACETATE LIGASE"/>
    <property type="match status" value="1"/>
</dbReference>
<comment type="function">
    <text evidence="3">Catalyzes the formation of N(4)-acetylcytidine (ac(4)C) at the wobble position of elongator tRNA(Met), using acetate and ATP as substrates. First activates an acetate ion to form acetyladenylate (Ac-AMP) and then transfers the acetyl group to tRNA to form ac(4)C34.</text>
</comment>
<dbReference type="GO" id="GO:0006400">
    <property type="term" value="P:tRNA modification"/>
    <property type="evidence" value="ECO:0007669"/>
    <property type="project" value="UniProtKB-UniRule"/>
</dbReference>
<evidence type="ECO:0000313" key="7">
    <source>
        <dbReference type="Proteomes" id="UP000224203"/>
    </source>
</evidence>
<comment type="similarity">
    <text evidence="3">Belongs to the TmcAL family.</text>
</comment>
<keyword evidence="2 3" id="KW-0819">tRNA processing</keyword>
<proteinExistence type="inferred from homology"/>
<feature type="binding site" evidence="3">
    <location>
        <position position="96"/>
    </location>
    <ligand>
        <name>ATP</name>
        <dbReference type="ChEBI" id="CHEBI:30616"/>
    </ligand>
</feature>
<dbReference type="PANTHER" id="PTHR37825:SF1">
    <property type="entry name" value="TRNA(MET) CYTIDINE ACETATE LIGASE"/>
    <property type="match status" value="1"/>
</dbReference>
<organism evidence="6 7">
    <name type="scientific">Bacillus cereus</name>
    <dbReference type="NCBI Taxonomy" id="1396"/>
    <lineage>
        <taxon>Bacteria</taxon>
        <taxon>Bacillati</taxon>
        <taxon>Bacillota</taxon>
        <taxon>Bacilli</taxon>
        <taxon>Bacillales</taxon>
        <taxon>Bacillaceae</taxon>
        <taxon>Bacillus</taxon>
        <taxon>Bacillus cereus group</taxon>
    </lineage>
</organism>
<keyword evidence="3" id="KW-0547">Nucleotide-binding</keyword>
<reference evidence="4" key="2">
    <citation type="submission" date="2020-08" db="EMBL/GenBank/DDBJ databases">
        <title>Fungal Genomes of the International Space Station.</title>
        <authorList>
            <person name="Seuylemezian A."/>
            <person name="Singh N.K."/>
            <person name="Wood J."/>
            <person name="Venkateswaran K."/>
        </authorList>
    </citation>
    <scope>NUCLEOTIDE SEQUENCE</scope>
    <source>
        <strain evidence="4">I2-B2</strain>
    </source>
</reference>
<dbReference type="Pfam" id="PF05636">
    <property type="entry name" value="HIGH_NTase1"/>
    <property type="match status" value="1"/>
</dbReference>
<dbReference type="EMBL" id="NVDQ01000031">
    <property type="protein sequence ID" value="PFV04425.1"/>
    <property type="molecule type" value="Genomic_DNA"/>
</dbReference>
<dbReference type="GO" id="GO:0016879">
    <property type="term" value="F:ligase activity, forming carbon-nitrogen bonds"/>
    <property type="evidence" value="ECO:0007669"/>
    <property type="project" value="UniProtKB-UniRule"/>
</dbReference>
<sequence>MVVEYNPFHNGHLYHVQQTKKLTQSDIIIAVMSGPFLQRGEPALISKWYRTKMALANGVDLVVELPYVFATQKAETFANGAISILNALRVSEICFGSEDGQIENFYNTISVQKNEEETFNYLVKQFMDAGNSYAKATSDAFSHILTSEKNIDMSQPNNILGFQYMKAILSQNSSIQAQTIKRFASHYHDETFNDQHIASATSIRKQLFSEEGSFTTIKPFLPQATTSLLANYKQNYGILHNWEQYFSFFKYRLMTMSPGDLRHIYEIEEGLEHRILSKIQNSSSFYSFMEALKTKRYTWTRLQRACTHILTNTTKEEIRSANIEQHAPYIRLLGMSQKGQTYLSKNKKKIELPILTHTKTFDHAALDIEKKANSVYFSIMHEPLRTQLLKQDITHHPIRYDETTTKFL</sequence>
<dbReference type="AlphaFoldDB" id="A0A9X7CS77"/>
<evidence type="ECO:0000313" key="8">
    <source>
        <dbReference type="Proteomes" id="UP000226257"/>
    </source>
</evidence>
<name>A0A9X7CS77_BACCE</name>
<feature type="binding site" evidence="3">
    <location>
        <position position="157"/>
    </location>
    <ligand>
        <name>ATP</name>
        <dbReference type="ChEBI" id="CHEBI:30616"/>
    </ligand>
</feature>
<evidence type="ECO:0000313" key="5">
    <source>
        <dbReference type="EMBL" id="PFV04425.1"/>
    </source>
</evidence>
<dbReference type="InterPro" id="IPR008513">
    <property type="entry name" value="tRNA(Met)_cyd_acetate_ligase"/>
</dbReference>
<dbReference type="Gene3D" id="3.40.50.620">
    <property type="entry name" value="HUPs"/>
    <property type="match status" value="1"/>
</dbReference>
<dbReference type="HAMAP" id="MF_01539">
    <property type="entry name" value="TmcAL"/>
    <property type="match status" value="1"/>
</dbReference>
<keyword evidence="3" id="KW-0694">RNA-binding</keyword>
<protein>
    <recommendedName>
        <fullName evidence="3">tRNA(Met) cytidine acetate ligase</fullName>
        <ecNumber evidence="3">6.3.4.-</ecNumber>
    </recommendedName>
</protein>
<dbReference type="SUPFAM" id="SSF52374">
    <property type="entry name" value="Nucleotidylyl transferase"/>
    <property type="match status" value="1"/>
</dbReference>
<keyword evidence="3" id="KW-0963">Cytoplasm</keyword>
<dbReference type="EC" id="6.3.4.-" evidence="3"/>
<dbReference type="Proteomes" id="UP000226257">
    <property type="component" value="Unassembled WGS sequence"/>
</dbReference>
<dbReference type="NCBIfam" id="NF010191">
    <property type="entry name" value="PRK13670.1"/>
    <property type="match status" value="1"/>
</dbReference>
<dbReference type="EMBL" id="JACLPZ010000005">
    <property type="protein sequence ID" value="MBY0036068.1"/>
    <property type="molecule type" value="Genomic_DNA"/>
</dbReference>
<dbReference type="InterPro" id="IPR014729">
    <property type="entry name" value="Rossmann-like_a/b/a_fold"/>
</dbReference>
<dbReference type="GO" id="GO:0000049">
    <property type="term" value="F:tRNA binding"/>
    <property type="evidence" value="ECO:0007669"/>
    <property type="project" value="UniProtKB-KW"/>
</dbReference>
<evidence type="ECO:0000256" key="3">
    <source>
        <dbReference type="HAMAP-Rule" id="MF_01539"/>
    </source>
</evidence>
<keyword evidence="3" id="KW-0067">ATP-binding</keyword>
<accession>A0A9X7CS77</accession>
<dbReference type="GO" id="GO:0005524">
    <property type="term" value="F:ATP binding"/>
    <property type="evidence" value="ECO:0007669"/>
    <property type="project" value="UniProtKB-KW"/>
</dbReference>
<comment type="catalytic activity">
    <reaction evidence="3">
        <text>cytidine(34) in elongator tRNA(Met) + acetate + ATP = N(4)-acetylcytidine(34) in elongator tRNA(Met) + AMP + diphosphate</text>
        <dbReference type="Rhea" id="RHEA:58144"/>
        <dbReference type="Rhea" id="RHEA-COMP:10693"/>
        <dbReference type="Rhea" id="RHEA-COMP:10694"/>
        <dbReference type="ChEBI" id="CHEBI:30089"/>
        <dbReference type="ChEBI" id="CHEBI:30616"/>
        <dbReference type="ChEBI" id="CHEBI:33019"/>
        <dbReference type="ChEBI" id="CHEBI:74900"/>
        <dbReference type="ChEBI" id="CHEBI:82748"/>
        <dbReference type="ChEBI" id="CHEBI:456215"/>
    </reaction>
</comment>
<comment type="subcellular location">
    <subcellularLocation>
        <location evidence="3">Cytoplasm</location>
    </subcellularLocation>
</comment>
<comment type="caution">
    <text evidence="6">The sequence shown here is derived from an EMBL/GenBank/DDBJ whole genome shotgun (WGS) entry which is preliminary data.</text>
</comment>
<comment type="caution">
    <text evidence="3">Lacks conserved residue(s) required for the propagation of feature annotation.</text>
</comment>
<feature type="binding site" evidence="3">
    <location>
        <begin position="2"/>
        <end position="15"/>
    </location>
    <ligand>
        <name>ATP</name>
        <dbReference type="ChEBI" id="CHEBI:30616"/>
    </ligand>
</feature>
<evidence type="ECO:0000313" key="6">
    <source>
        <dbReference type="EMBL" id="PGS82586.1"/>
    </source>
</evidence>
<evidence type="ECO:0000256" key="2">
    <source>
        <dbReference type="ARBA" id="ARBA00022694"/>
    </source>
</evidence>
<dbReference type="GO" id="GO:0005737">
    <property type="term" value="C:cytoplasm"/>
    <property type="evidence" value="ECO:0007669"/>
    <property type="project" value="UniProtKB-SubCell"/>
</dbReference>
<evidence type="ECO:0000256" key="1">
    <source>
        <dbReference type="ARBA" id="ARBA00022598"/>
    </source>
</evidence>
<feature type="binding site" evidence="3">
    <location>
        <position position="182"/>
    </location>
    <ligand>
        <name>ATP</name>
        <dbReference type="ChEBI" id="CHEBI:30616"/>
    </ligand>
</feature>
<gene>
    <name evidence="3" type="primary">tmcAL</name>
    <name evidence="6" type="ORF">COC69_04365</name>
    <name evidence="5" type="ORF">COK98_20060</name>
    <name evidence="4" type="ORF">H7U08_05700</name>
</gene>